<accession>A0A3A4F0Z5</accession>
<feature type="region of interest" description="Disordered" evidence="1">
    <location>
        <begin position="64"/>
        <end position="86"/>
    </location>
</feature>
<feature type="region of interest" description="Disordered" evidence="1">
    <location>
        <begin position="1"/>
        <end position="31"/>
    </location>
</feature>
<name>A0A3A4F0Z5_9MICC</name>
<keyword evidence="3" id="KW-1185">Reference proteome</keyword>
<evidence type="ECO:0000256" key="1">
    <source>
        <dbReference type="SAM" id="MobiDB-lite"/>
    </source>
</evidence>
<comment type="caution">
    <text evidence="2">The sequence shown here is derived from an EMBL/GenBank/DDBJ whole genome shotgun (WGS) entry which is preliminary data.</text>
</comment>
<sequence>MPARRAARTGETALRLRKPSGPHHHAAARANRATPKTLACQWFRNHLAVMDMRIFTFYMIHLPPRASDSTRSKGRQFLQADELLAR</sequence>
<evidence type="ECO:0000313" key="3">
    <source>
        <dbReference type="Proteomes" id="UP000266615"/>
    </source>
</evidence>
<dbReference type="Proteomes" id="UP000266615">
    <property type="component" value="Unassembled WGS sequence"/>
</dbReference>
<dbReference type="AlphaFoldDB" id="A0A3A4F0Z5"/>
<organism evidence="2 3">
    <name type="scientific">Nesterenkonia natronophila</name>
    <dbReference type="NCBI Taxonomy" id="2174932"/>
    <lineage>
        <taxon>Bacteria</taxon>
        <taxon>Bacillati</taxon>
        <taxon>Actinomycetota</taxon>
        <taxon>Actinomycetes</taxon>
        <taxon>Micrococcales</taxon>
        <taxon>Micrococcaceae</taxon>
        <taxon>Nesterenkonia</taxon>
    </lineage>
</organism>
<protein>
    <submittedName>
        <fullName evidence="2">Uncharacterized protein</fullName>
    </submittedName>
</protein>
<gene>
    <name evidence="2" type="ORF">D3250_07200</name>
</gene>
<feature type="compositionally biased region" description="Basic residues" evidence="1">
    <location>
        <begin position="15"/>
        <end position="27"/>
    </location>
</feature>
<proteinExistence type="predicted"/>
<reference evidence="2 3" key="1">
    <citation type="submission" date="2018-09" db="EMBL/GenBank/DDBJ databases">
        <title>Nesterenkonia natronophila sp. nov., an alkaliphilic actinobacteriume isolated from a soda lake, and emended description of the genus Nesterenkonia.</title>
        <authorList>
            <person name="Menes R.J."/>
            <person name="Iriarte A."/>
        </authorList>
    </citation>
    <scope>NUCLEOTIDE SEQUENCE [LARGE SCALE GENOMIC DNA]</scope>
    <source>
        <strain evidence="2 3">M8</strain>
    </source>
</reference>
<dbReference type="EMBL" id="QYZP01000002">
    <property type="protein sequence ID" value="RJN31892.1"/>
    <property type="molecule type" value="Genomic_DNA"/>
</dbReference>
<evidence type="ECO:0000313" key="2">
    <source>
        <dbReference type="EMBL" id="RJN31892.1"/>
    </source>
</evidence>